<accession>A0A7S3D650</accession>
<protein>
    <recommendedName>
        <fullName evidence="8">DNA mismatch repair proteins mutS family domain-containing protein</fullName>
    </recommendedName>
</protein>
<keyword evidence="5" id="KW-0238">DNA-binding</keyword>
<dbReference type="AlphaFoldDB" id="A0A7S3D650"/>
<keyword evidence="6" id="KW-0234">DNA repair</keyword>
<evidence type="ECO:0000256" key="3">
    <source>
        <dbReference type="ARBA" id="ARBA00022763"/>
    </source>
</evidence>
<gene>
    <name evidence="9" type="ORF">PBIL07802_LOCUS10016</name>
</gene>
<evidence type="ECO:0000256" key="7">
    <source>
        <dbReference type="SAM" id="MobiDB-lite"/>
    </source>
</evidence>
<dbReference type="Gene3D" id="3.40.50.300">
    <property type="entry name" value="P-loop containing nucleotide triphosphate hydrolases"/>
    <property type="match status" value="1"/>
</dbReference>
<dbReference type="SUPFAM" id="SSF53150">
    <property type="entry name" value="DNA repair protein MutS, domain II"/>
    <property type="match status" value="1"/>
</dbReference>
<dbReference type="Gene3D" id="3.40.1170.10">
    <property type="entry name" value="DNA repair protein MutS, domain I"/>
    <property type="match status" value="1"/>
</dbReference>
<dbReference type="EMBL" id="HBIB01015469">
    <property type="protein sequence ID" value="CAE0247823.1"/>
    <property type="molecule type" value="Transcribed_RNA"/>
</dbReference>
<dbReference type="NCBIfam" id="NF003810">
    <property type="entry name" value="PRK05399.1"/>
    <property type="match status" value="1"/>
</dbReference>
<evidence type="ECO:0000313" key="9">
    <source>
        <dbReference type="EMBL" id="CAE0247823.1"/>
    </source>
</evidence>
<dbReference type="SUPFAM" id="SSF52540">
    <property type="entry name" value="P-loop containing nucleoside triphosphate hydrolases"/>
    <property type="match status" value="1"/>
</dbReference>
<dbReference type="Gene3D" id="3.30.420.110">
    <property type="entry name" value="MutS, connector domain"/>
    <property type="match status" value="1"/>
</dbReference>
<evidence type="ECO:0000259" key="8">
    <source>
        <dbReference type="PROSITE" id="PS00486"/>
    </source>
</evidence>
<dbReference type="PIRSF" id="PIRSF037677">
    <property type="entry name" value="DNA_mis_repair_Msh6"/>
    <property type="match status" value="1"/>
</dbReference>
<dbReference type="InterPro" id="IPR007861">
    <property type="entry name" value="DNA_mismatch_repair_MutS_clamp"/>
</dbReference>
<dbReference type="Pfam" id="PF01624">
    <property type="entry name" value="MutS_I"/>
    <property type="match status" value="1"/>
</dbReference>
<evidence type="ECO:0000256" key="6">
    <source>
        <dbReference type="ARBA" id="ARBA00023204"/>
    </source>
</evidence>
<feature type="domain" description="DNA mismatch repair proteins mutS family" evidence="8">
    <location>
        <begin position="669"/>
        <end position="685"/>
    </location>
</feature>
<dbReference type="PANTHER" id="PTHR11361:SF34">
    <property type="entry name" value="DNA MISMATCH REPAIR PROTEIN MSH1, MITOCHONDRIAL"/>
    <property type="match status" value="1"/>
</dbReference>
<keyword evidence="2" id="KW-0547">Nucleotide-binding</keyword>
<dbReference type="Pfam" id="PF05192">
    <property type="entry name" value="MutS_III"/>
    <property type="match status" value="1"/>
</dbReference>
<dbReference type="SMART" id="SM00533">
    <property type="entry name" value="MUTSd"/>
    <property type="match status" value="1"/>
</dbReference>
<dbReference type="Pfam" id="PF00488">
    <property type="entry name" value="MutS_V"/>
    <property type="match status" value="1"/>
</dbReference>
<evidence type="ECO:0000256" key="2">
    <source>
        <dbReference type="ARBA" id="ARBA00022741"/>
    </source>
</evidence>
<keyword evidence="4" id="KW-0067">ATP-binding</keyword>
<evidence type="ECO:0000256" key="4">
    <source>
        <dbReference type="ARBA" id="ARBA00022840"/>
    </source>
</evidence>
<dbReference type="GO" id="GO:0005739">
    <property type="term" value="C:mitochondrion"/>
    <property type="evidence" value="ECO:0007669"/>
    <property type="project" value="TreeGrafter"/>
</dbReference>
<dbReference type="InterPro" id="IPR036678">
    <property type="entry name" value="MutS_con_dom_sf"/>
</dbReference>
<dbReference type="Pfam" id="PF05190">
    <property type="entry name" value="MutS_IV"/>
    <property type="match status" value="1"/>
</dbReference>
<dbReference type="SUPFAM" id="SSF48334">
    <property type="entry name" value="DNA repair protein MutS, domain III"/>
    <property type="match status" value="1"/>
</dbReference>
<dbReference type="GO" id="GO:0043504">
    <property type="term" value="P:mitochondrial DNA repair"/>
    <property type="evidence" value="ECO:0007669"/>
    <property type="project" value="TreeGrafter"/>
</dbReference>
<sequence>MAGVPVQNVSTYITRLLNAGEHVALCEQVSRQRGRGNKEIIERKVTRLYTPGTLVDEVHLSAKSSSYVLCMRPVATGAVMWWADVSTGVLRYSFLSHDQVASEIVRVSPKEVLAPEVDDIHDENNDFGPRFFRSLLGKGISITHRPSSYFDSLASARQLIGSHILPESHSWDVADAHERCSSALLRFIGETHGQDVVSSFRLRQYVADDTLEMDSSTRVSFELVRTRDGLKRGSILDAVDYTSTAMGGRLLSDRLSSPSTNIDEIRTRFDIIDALKHAKDRTCTCGRGRHVPFLSSTPKWGNCVLCTSTRSLRSIPDVHRSLQRLRLGRGGPRDLRCVAEGQLGAARLLDMQDSGNIAKQSALHSLVDGIRFNVTDTVPACEKVVGMLRENPPIDLRDGGYIAKGVDEILDELRAAQLGRVGLDELQAEYRKETGIRSLKVGRNNAMGFFVEVPQKHDGTLPPTFRHCQTLARRLRYKTVELSVFDVNEQDREREIAARERQLFDECCEQVLQHSKGIVETGELVAQLDVGVSSLLASLSHGLVEPVVTADHNHTLELQQCRHLTVEEALKSQLSSGFVANDVSMQPESLMILTGANMAGKSTYLRQVGLCVVLAQSGMHIPAQAGHIPIFQSLFSRVGANDDIRQNFSTFMVEVSETARILNRASSRSLVLIDELGRGTSHIDGLAIASAVALELCENCKSFSILSTHLHELSALESVSDRIRCSHMQTRMVDGDIEFSYKIRDGAAQDSCGLEVAKLAGVPASVLERAHSVKRRLDEQYSTLSVRTAISAEGGAEKMREIERSESSSFQEQPFPRENSGLGGEVDTQMKVIASILRALDMERVEADEAKSILAGLVAHSRMGAKGRSE</sequence>
<feature type="region of interest" description="Disordered" evidence="7">
    <location>
        <begin position="795"/>
        <end position="824"/>
    </location>
</feature>
<dbReference type="GO" id="GO:0140664">
    <property type="term" value="F:ATP-dependent DNA damage sensor activity"/>
    <property type="evidence" value="ECO:0007669"/>
    <property type="project" value="InterPro"/>
</dbReference>
<dbReference type="InterPro" id="IPR045076">
    <property type="entry name" value="MutS"/>
</dbReference>
<organism evidence="9">
    <name type="scientific">Palpitomonas bilix</name>
    <dbReference type="NCBI Taxonomy" id="652834"/>
    <lineage>
        <taxon>Eukaryota</taxon>
        <taxon>Eukaryota incertae sedis</taxon>
    </lineage>
</organism>
<dbReference type="InterPro" id="IPR027417">
    <property type="entry name" value="P-loop_NTPase"/>
</dbReference>
<dbReference type="Gene3D" id="1.10.1420.10">
    <property type="match status" value="2"/>
</dbReference>
<proteinExistence type="inferred from homology"/>
<dbReference type="InterPro" id="IPR000432">
    <property type="entry name" value="DNA_mismatch_repair_MutS_C"/>
</dbReference>
<dbReference type="SMART" id="SM00534">
    <property type="entry name" value="MUTSac"/>
    <property type="match status" value="1"/>
</dbReference>
<evidence type="ECO:0000256" key="1">
    <source>
        <dbReference type="ARBA" id="ARBA00006271"/>
    </source>
</evidence>
<dbReference type="PROSITE" id="PS00486">
    <property type="entry name" value="DNA_MISMATCH_REPAIR_2"/>
    <property type="match status" value="1"/>
</dbReference>
<dbReference type="InterPro" id="IPR017261">
    <property type="entry name" value="DNA_mismatch_repair_MutS/MSH"/>
</dbReference>
<dbReference type="InterPro" id="IPR016151">
    <property type="entry name" value="DNA_mismatch_repair_MutS_N"/>
</dbReference>
<name>A0A7S3D650_9EUKA</name>
<dbReference type="GO" id="GO:0006298">
    <property type="term" value="P:mismatch repair"/>
    <property type="evidence" value="ECO:0007669"/>
    <property type="project" value="InterPro"/>
</dbReference>
<dbReference type="GO" id="GO:0005634">
    <property type="term" value="C:nucleus"/>
    <property type="evidence" value="ECO:0007669"/>
    <property type="project" value="TreeGrafter"/>
</dbReference>
<dbReference type="InterPro" id="IPR007695">
    <property type="entry name" value="DNA_mismatch_repair_MutS-lik_N"/>
</dbReference>
<feature type="compositionally biased region" description="Basic and acidic residues" evidence="7">
    <location>
        <begin position="795"/>
        <end position="806"/>
    </location>
</feature>
<dbReference type="GO" id="GO:0005524">
    <property type="term" value="F:ATP binding"/>
    <property type="evidence" value="ECO:0007669"/>
    <property type="project" value="UniProtKB-KW"/>
</dbReference>
<comment type="similarity">
    <text evidence="1">Belongs to the DNA mismatch repair MutS family.</text>
</comment>
<reference evidence="9" key="1">
    <citation type="submission" date="2021-01" db="EMBL/GenBank/DDBJ databases">
        <authorList>
            <person name="Corre E."/>
            <person name="Pelletier E."/>
            <person name="Niang G."/>
            <person name="Scheremetjew M."/>
            <person name="Finn R."/>
            <person name="Kale V."/>
            <person name="Holt S."/>
            <person name="Cochrane G."/>
            <person name="Meng A."/>
            <person name="Brown T."/>
            <person name="Cohen L."/>
        </authorList>
    </citation>
    <scope>NUCLEOTIDE SEQUENCE</scope>
    <source>
        <strain evidence="9">NIES-2562</strain>
    </source>
</reference>
<dbReference type="InterPro" id="IPR036187">
    <property type="entry name" value="DNA_mismatch_repair_MutS_sf"/>
</dbReference>
<dbReference type="GO" id="GO:0030983">
    <property type="term" value="F:mismatched DNA binding"/>
    <property type="evidence" value="ECO:0007669"/>
    <property type="project" value="InterPro"/>
</dbReference>
<dbReference type="InterPro" id="IPR007696">
    <property type="entry name" value="DNA_mismatch_repair_MutS_core"/>
</dbReference>
<dbReference type="PANTHER" id="PTHR11361">
    <property type="entry name" value="DNA MISMATCH REPAIR PROTEIN MUTS FAMILY MEMBER"/>
    <property type="match status" value="1"/>
</dbReference>
<evidence type="ECO:0000256" key="5">
    <source>
        <dbReference type="ARBA" id="ARBA00023125"/>
    </source>
</evidence>
<dbReference type="SUPFAM" id="SSF55271">
    <property type="entry name" value="DNA repair protein MutS, domain I"/>
    <property type="match status" value="1"/>
</dbReference>
<keyword evidence="3" id="KW-0227">DNA damage</keyword>